<dbReference type="OrthoDB" id="14747at10239"/>
<dbReference type="InterPro" id="IPR045405">
    <property type="entry name" value="Peptidase_S80"/>
</dbReference>
<keyword evidence="2" id="KW-1185">Reference proteome</keyword>
<accession>W8CZN0</accession>
<dbReference type="GeneID" id="18501034"/>
<sequence length="254" mass="28519">MSTAFECTVLKGVNNTGKIKRLDNGYVEVVLGALEHPNSYGAVYDEGRAREFLRQGSVFMRRISQGFLRGELGHPPQRECRDYNDYVERIHTILEKNVAIHIRKVWIDSNHVLNDGRKCIAIMGEICPDGPHAHVVERLLNNPSANLAFSIRSMATDKYVAGKKRKYLDAIITWDVVNEPGLDVATKYNSPSCESFQDIERVAANLPVIRAMAERRTSQGVAVESSIAQTLDAVKRLEKNQLSNAQPAVTRWLK</sequence>
<proteinExistence type="predicted"/>
<dbReference type="EMBL" id="KF623294">
    <property type="protein sequence ID" value="AGX01861.1"/>
    <property type="molecule type" value="Genomic_DNA"/>
</dbReference>
<dbReference type="Pfam" id="PF20034">
    <property type="entry name" value="Peptidase_S80"/>
    <property type="match status" value="1"/>
</dbReference>
<evidence type="ECO:0000313" key="2">
    <source>
        <dbReference type="Proteomes" id="UP000204235"/>
    </source>
</evidence>
<reference evidence="1 2" key="1">
    <citation type="journal article" date="2014" name="FEMS Microbiol. Lett.">
        <title>The genome of the Erwinia amylovora phage PhiEaH1 reveals greater diversity and broadens the applicability of phages for the treatment of fire blight.</title>
        <authorList>
            <person name="Meczker K."/>
            <person name="Domotor D."/>
            <person name="Vass J."/>
            <person name="Rakhely G."/>
            <person name="Schneider G."/>
            <person name="Kovacs T."/>
        </authorList>
    </citation>
    <scope>NUCLEOTIDE SEQUENCE [LARGE SCALE GENOMIC DNA]</scope>
</reference>
<organism evidence="1 2">
    <name type="scientific">Erwinia phage PhiEaH1</name>
    <dbReference type="NCBI Taxonomy" id="1401669"/>
    <lineage>
        <taxon>Viruses</taxon>
        <taxon>Duplodnaviria</taxon>
        <taxon>Heunggongvirae</taxon>
        <taxon>Uroviricota</taxon>
        <taxon>Caudoviricetes</taxon>
        <taxon>Chimalliviridae</taxon>
        <taxon>Iapetusvirus</taxon>
        <taxon>Iapetusvirus EaH1</taxon>
    </lineage>
</organism>
<name>W8CZN0_9CAUD</name>
<dbReference type="RefSeq" id="YP_009010192.1">
    <property type="nucleotide sequence ID" value="NC_023610.1"/>
</dbReference>
<protein>
    <submittedName>
        <fullName evidence="1">Virion structural protein</fullName>
    </submittedName>
</protein>
<dbReference type="Proteomes" id="UP000204235">
    <property type="component" value="Segment"/>
</dbReference>
<dbReference type="KEGG" id="vg:18501034"/>
<evidence type="ECO:0000313" key="1">
    <source>
        <dbReference type="EMBL" id="AGX01861.1"/>
    </source>
</evidence>